<reference evidence="2" key="1">
    <citation type="submission" date="2020-03" db="EMBL/GenBank/DDBJ databases">
        <title>A high-quality chromosome-level genome assembly of a woody plant with both climbing and erect habits, Rhamnella rubrinervis.</title>
        <authorList>
            <person name="Lu Z."/>
            <person name="Yang Y."/>
            <person name="Zhu X."/>
            <person name="Sun Y."/>
        </authorList>
    </citation>
    <scope>NUCLEOTIDE SEQUENCE</scope>
    <source>
        <strain evidence="2">BYM</strain>
        <tissue evidence="2">Leaf</tissue>
    </source>
</reference>
<name>A0A8K0MRR8_9ROSA</name>
<gene>
    <name evidence="2" type="ORF">FNV43_RR00174</name>
</gene>
<protein>
    <submittedName>
        <fullName evidence="2">Uncharacterized protein</fullName>
    </submittedName>
</protein>
<proteinExistence type="predicted"/>
<dbReference type="Proteomes" id="UP000796880">
    <property type="component" value="Unassembled WGS sequence"/>
</dbReference>
<feature type="region of interest" description="Disordered" evidence="1">
    <location>
        <begin position="1"/>
        <end position="42"/>
    </location>
</feature>
<evidence type="ECO:0000313" key="2">
    <source>
        <dbReference type="EMBL" id="KAF3455543.1"/>
    </source>
</evidence>
<evidence type="ECO:0000256" key="1">
    <source>
        <dbReference type="SAM" id="MobiDB-lite"/>
    </source>
</evidence>
<feature type="compositionally biased region" description="Basic and acidic residues" evidence="1">
    <location>
        <begin position="1"/>
        <end position="28"/>
    </location>
</feature>
<evidence type="ECO:0000313" key="3">
    <source>
        <dbReference type="Proteomes" id="UP000796880"/>
    </source>
</evidence>
<comment type="caution">
    <text evidence="2">The sequence shown here is derived from an EMBL/GenBank/DDBJ whole genome shotgun (WGS) entry which is preliminary data.</text>
</comment>
<dbReference type="EMBL" id="VOIH02000001">
    <property type="protein sequence ID" value="KAF3455543.1"/>
    <property type="molecule type" value="Genomic_DNA"/>
</dbReference>
<keyword evidence="3" id="KW-1185">Reference proteome</keyword>
<dbReference type="AlphaFoldDB" id="A0A8K0MRR8"/>
<accession>A0A8K0MRR8</accession>
<organism evidence="2 3">
    <name type="scientific">Rhamnella rubrinervis</name>
    <dbReference type="NCBI Taxonomy" id="2594499"/>
    <lineage>
        <taxon>Eukaryota</taxon>
        <taxon>Viridiplantae</taxon>
        <taxon>Streptophyta</taxon>
        <taxon>Embryophyta</taxon>
        <taxon>Tracheophyta</taxon>
        <taxon>Spermatophyta</taxon>
        <taxon>Magnoliopsida</taxon>
        <taxon>eudicotyledons</taxon>
        <taxon>Gunneridae</taxon>
        <taxon>Pentapetalae</taxon>
        <taxon>rosids</taxon>
        <taxon>fabids</taxon>
        <taxon>Rosales</taxon>
        <taxon>Rhamnaceae</taxon>
        <taxon>rhamnoid group</taxon>
        <taxon>Rhamneae</taxon>
        <taxon>Rhamnella</taxon>
    </lineage>
</organism>
<sequence>MPHELEEDVRQDSEGSNKSMEKRDHKAGEEEEKGGARFGDGFSWGSDKFWPGRWCWVLPAWHGAGFGMTAKHCVWRGYRREMTETEGKRPVRAKMC</sequence>